<sequence>MTTTLVVQQPTPVMQVIESDGWGSGVFDCFNDLGECCFAYWLFPCYACMKSRDFGECLCLPLLDYCGGVPPITLALRVSMRHRYGIKGSILDDCVFATFCTACIWCQMSREMKRRSSPITIINTVPKL</sequence>
<protein>
    <submittedName>
        <fullName evidence="3">Cornifelin homolog B-like</fullName>
    </submittedName>
</protein>
<keyword evidence="2" id="KW-1185">Reference proteome</keyword>
<dbReference type="NCBIfam" id="TIGR01571">
    <property type="entry name" value="A_thal_Cys_rich"/>
    <property type="match status" value="1"/>
</dbReference>
<organism evidence="2 3">
    <name type="scientific">Chanos chanos</name>
    <name type="common">Milkfish</name>
    <name type="synonym">Mugil chanos</name>
    <dbReference type="NCBI Taxonomy" id="29144"/>
    <lineage>
        <taxon>Eukaryota</taxon>
        <taxon>Metazoa</taxon>
        <taxon>Chordata</taxon>
        <taxon>Craniata</taxon>
        <taxon>Vertebrata</taxon>
        <taxon>Euteleostomi</taxon>
        <taxon>Actinopterygii</taxon>
        <taxon>Neopterygii</taxon>
        <taxon>Teleostei</taxon>
        <taxon>Ostariophysi</taxon>
        <taxon>Gonorynchiformes</taxon>
        <taxon>Chanidae</taxon>
        <taxon>Chanos</taxon>
    </lineage>
</organism>
<dbReference type="InterPro" id="IPR006461">
    <property type="entry name" value="PLAC_motif_containing"/>
</dbReference>
<accession>A0A6J2WX48</accession>
<dbReference type="PANTHER" id="PTHR15907">
    <property type="entry name" value="DUF614 FAMILY PROTEIN-RELATED"/>
    <property type="match status" value="1"/>
</dbReference>
<evidence type="ECO:0000313" key="3">
    <source>
        <dbReference type="RefSeq" id="XP_030648859.1"/>
    </source>
</evidence>
<dbReference type="GeneID" id="115828900"/>
<proteinExistence type="inferred from homology"/>
<dbReference type="OrthoDB" id="1045822at2759"/>
<evidence type="ECO:0000256" key="1">
    <source>
        <dbReference type="ARBA" id="ARBA00009024"/>
    </source>
</evidence>
<reference evidence="3" key="1">
    <citation type="submission" date="2025-08" db="UniProtKB">
        <authorList>
            <consortium name="RefSeq"/>
        </authorList>
    </citation>
    <scope>IDENTIFICATION</scope>
</reference>
<dbReference type="InParanoid" id="A0A6J2WX48"/>
<dbReference type="RefSeq" id="XP_030648859.1">
    <property type="nucleotide sequence ID" value="XM_030792999.1"/>
</dbReference>
<comment type="similarity">
    <text evidence="1">Belongs to the cornifelin family.</text>
</comment>
<evidence type="ECO:0000313" key="2">
    <source>
        <dbReference type="Proteomes" id="UP000504632"/>
    </source>
</evidence>
<dbReference type="AlphaFoldDB" id="A0A6J2WX48"/>
<gene>
    <name evidence="3" type="primary">LOC115828900</name>
</gene>
<name>A0A6J2WX48_CHACN</name>
<dbReference type="Pfam" id="PF04749">
    <property type="entry name" value="PLAC8"/>
    <property type="match status" value="1"/>
</dbReference>
<dbReference type="Proteomes" id="UP000504632">
    <property type="component" value="Chromosome 15"/>
</dbReference>